<evidence type="ECO:0000259" key="1">
    <source>
        <dbReference type="SMART" id="SM00382"/>
    </source>
</evidence>
<dbReference type="PANTHER" id="PTHR35894">
    <property type="entry name" value="GENERAL SECRETION PATHWAY PROTEIN A-RELATED"/>
    <property type="match status" value="1"/>
</dbReference>
<reference evidence="2" key="1">
    <citation type="submission" date="2022-03" db="EMBL/GenBank/DDBJ databases">
        <title>Genomic Encyclopedia of Type Strains, Phase III (KMG-III): the genomes of soil and plant-associated and newly described type strains.</title>
        <authorList>
            <person name="Whitman W."/>
        </authorList>
    </citation>
    <scope>NUCLEOTIDE SEQUENCE</scope>
    <source>
        <strain evidence="2">ANL 6-2</strain>
    </source>
</reference>
<proteinExistence type="predicted"/>
<gene>
    <name evidence="2" type="ORF">J2T57_004379</name>
</gene>
<dbReference type="InterPro" id="IPR027417">
    <property type="entry name" value="P-loop_NTPase"/>
</dbReference>
<dbReference type="InterPro" id="IPR049945">
    <property type="entry name" value="AAA_22"/>
</dbReference>
<dbReference type="GO" id="GO:0016887">
    <property type="term" value="F:ATP hydrolysis activity"/>
    <property type="evidence" value="ECO:0007669"/>
    <property type="project" value="InterPro"/>
</dbReference>
<dbReference type="Pfam" id="PF13401">
    <property type="entry name" value="AAA_22"/>
    <property type="match status" value="1"/>
</dbReference>
<dbReference type="Gene3D" id="3.40.50.300">
    <property type="entry name" value="P-loop containing nucleotide triphosphate hydrolases"/>
    <property type="match status" value="1"/>
</dbReference>
<keyword evidence="3" id="KW-1185">Reference proteome</keyword>
<dbReference type="InterPro" id="IPR052026">
    <property type="entry name" value="ExeA_AAA_ATPase_DNA-bind"/>
</dbReference>
<dbReference type="Proteomes" id="UP001205843">
    <property type="component" value="Unassembled WGS sequence"/>
</dbReference>
<dbReference type="InterPro" id="IPR003593">
    <property type="entry name" value="AAA+_ATPase"/>
</dbReference>
<dbReference type="SMART" id="SM00382">
    <property type="entry name" value="AAA"/>
    <property type="match status" value="1"/>
</dbReference>
<evidence type="ECO:0000313" key="3">
    <source>
        <dbReference type="Proteomes" id="UP001205843"/>
    </source>
</evidence>
<comment type="caution">
    <text evidence="2">The sequence shown here is derived from an EMBL/GenBank/DDBJ whole genome shotgun (WGS) entry which is preliminary data.</text>
</comment>
<dbReference type="AlphaFoldDB" id="A0AAE3GBE8"/>
<dbReference type="PANTHER" id="PTHR35894:SF1">
    <property type="entry name" value="PHOSPHORIBULOKINASE _ URIDINE KINASE FAMILY"/>
    <property type="match status" value="1"/>
</dbReference>
<dbReference type="EMBL" id="JALJXV010000016">
    <property type="protein sequence ID" value="MCP1677202.1"/>
    <property type="molecule type" value="Genomic_DNA"/>
</dbReference>
<protein>
    <submittedName>
        <fullName evidence="2">Type II secretory pathway predicted ATPase ExeA</fullName>
    </submittedName>
</protein>
<organism evidence="2 3">
    <name type="scientific">Natronocella acetinitrilica</name>
    <dbReference type="NCBI Taxonomy" id="414046"/>
    <lineage>
        <taxon>Bacteria</taxon>
        <taxon>Pseudomonadati</taxon>
        <taxon>Pseudomonadota</taxon>
        <taxon>Gammaproteobacteria</taxon>
        <taxon>Chromatiales</taxon>
        <taxon>Ectothiorhodospiraceae</taxon>
        <taxon>Natronocella</taxon>
    </lineage>
</organism>
<dbReference type="RefSeq" id="WP_253485581.1">
    <property type="nucleotide sequence ID" value="NZ_JALJXV010000016.1"/>
</dbReference>
<name>A0AAE3GBE8_9GAMM</name>
<dbReference type="SUPFAM" id="SSF52540">
    <property type="entry name" value="P-loop containing nucleoside triphosphate hydrolases"/>
    <property type="match status" value="1"/>
</dbReference>
<feature type="domain" description="AAA+ ATPase" evidence="1">
    <location>
        <begin position="19"/>
        <end position="169"/>
    </location>
</feature>
<evidence type="ECO:0000313" key="2">
    <source>
        <dbReference type="EMBL" id="MCP1677202.1"/>
    </source>
</evidence>
<accession>A0AAE3GBE8</accession>
<sequence>MSRGHARAKAYMNYTLVSKDGFVVITGEIGAGKTTLLHKLITELGDDVILAHIDQTQLNETEFLQAVCSAFQLEIANAGKVELINRLRKFLLRMAKSDRRVVLAVDEAQSLSYGVLEEIRLMSGIESNKSKLMSVMLLGQPELDRVVSSPQMEQLAQRVRLRMHLGPMSEEESRDYIMHRLTVAGARYTDIFEEDAYQVIQKYAGGIPRLINSICDMALLTAYVEEKHRISADAVEQAAKELEWMPFEQRQARKRMNGSTPMLARAHINGGLEPDAEVVEFSHAIQSAIANVSSGFDGLRQDLQAIEKQLAEVVKRLDKR</sequence>